<dbReference type="Proteomes" id="UP000199515">
    <property type="component" value="Unassembled WGS sequence"/>
</dbReference>
<protein>
    <submittedName>
        <fullName evidence="2">Uncharacterized protein</fullName>
    </submittedName>
</protein>
<dbReference type="STRING" id="589385.SAMN05421504_1011210"/>
<accession>A0A1H2VFI7</accession>
<evidence type="ECO:0000313" key="3">
    <source>
        <dbReference type="Proteomes" id="UP000199515"/>
    </source>
</evidence>
<dbReference type="RefSeq" id="WP_091287502.1">
    <property type="nucleotide sequence ID" value="NZ_FNON01000001.1"/>
</dbReference>
<proteinExistence type="predicted"/>
<feature type="signal peptide" evidence="1">
    <location>
        <begin position="1"/>
        <end position="26"/>
    </location>
</feature>
<name>A0A1H2VFI7_9PSEU</name>
<evidence type="ECO:0000256" key="1">
    <source>
        <dbReference type="SAM" id="SignalP"/>
    </source>
</evidence>
<keyword evidence="1" id="KW-0732">Signal</keyword>
<dbReference type="AlphaFoldDB" id="A0A1H2VFI7"/>
<evidence type="ECO:0000313" key="2">
    <source>
        <dbReference type="EMBL" id="SDW67103.1"/>
    </source>
</evidence>
<reference evidence="2 3" key="1">
    <citation type="submission" date="2016-10" db="EMBL/GenBank/DDBJ databases">
        <authorList>
            <person name="de Groot N.N."/>
        </authorList>
    </citation>
    <scope>NUCLEOTIDE SEQUENCE [LARGE SCALE GENOMIC DNA]</scope>
    <source>
        <strain evidence="2 3">CPCC 202699</strain>
    </source>
</reference>
<dbReference type="EMBL" id="FNON01000001">
    <property type="protein sequence ID" value="SDW67103.1"/>
    <property type="molecule type" value="Genomic_DNA"/>
</dbReference>
<feature type="chain" id="PRO_5011615839" evidence="1">
    <location>
        <begin position="27"/>
        <end position="122"/>
    </location>
</feature>
<organism evidence="2 3">
    <name type="scientific">Amycolatopsis xylanica</name>
    <dbReference type="NCBI Taxonomy" id="589385"/>
    <lineage>
        <taxon>Bacteria</taxon>
        <taxon>Bacillati</taxon>
        <taxon>Actinomycetota</taxon>
        <taxon>Actinomycetes</taxon>
        <taxon>Pseudonocardiales</taxon>
        <taxon>Pseudonocardiaceae</taxon>
        <taxon>Amycolatopsis</taxon>
    </lineage>
</organism>
<sequence>MIKTRFAVGLAGAVALTLGAATAAQALEPPHGGTSKSYNLHPALPDGSAAAEVALAWNNGNHGRSYVSWETTRTQAGIELDVEIDGHVDHLLNGRVEKTGGTVIKTVRVRACDQSRHCGRWL</sequence>
<keyword evidence="3" id="KW-1185">Reference proteome</keyword>
<gene>
    <name evidence="2" type="ORF">SAMN05421504_1011210</name>
</gene>